<dbReference type="Pfam" id="PF03551">
    <property type="entry name" value="PadR"/>
    <property type="match status" value="1"/>
</dbReference>
<sequence length="221" mass="25382">MLSFEEEISGYDLKKWADWSVRYFYWTPSYSQIYAELKKLEQHGYASSRLDSDNAMRGRRLYQITESGRAAVTLWWNKAPVDPPVLKHHVLLRVMFGHLGTPDRLKQIMHDHIEQVDGLAQRAAIDAEAAKSEPGWAYSQIVLQWAQRHYAAERELAQQLIDEIDQAATVLAGAEHDERAEYPHPTPGRWREIEERVREAGRHPDATDRRGSAPPVDPSAD</sequence>
<proteinExistence type="predicted"/>
<dbReference type="SUPFAM" id="SSF46785">
    <property type="entry name" value="Winged helix' DNA-binding domain"/>
    <property type="match status" value="1"/>
</dbReference>
<feature type="domain" description="Transcription regulator PadR N-terminal" evidence="2">
    <location>
        <begin position="6"/>
        <end position="72"/>
    </location>
</feature>
<dbReference type="PANTHER" id="PTHR43252">
    <property type="entry name" value="TRANSCRIPTIONAL REGULATOR YQJI"/>
    <property type="match status" value="1"/>
</dbReference>
<feature type="region of interest" description="Disordered" evidence="1">
    <location>
        <begin position="174"/>
        <end position="221"/>
    </location>
</feature>
<evidence type="ECO:0000313" key="4">
    <source>
        <dbReference type="Proteomes" id="UP001595844"/>
    </source>
</evidence>
<keyword evidence="4" id="KW-1185">Reference proteome</keyword>
<evidence type="ECO:0000256" key="1">
    <source>
        <dbReference type="SAM" id="MobiDB-lite"/>
    </source>
</evidence>
<dbReference type="Gene3D" id="1.10.10.10">
    <property type="entry name" value="Winged helix-like DNA-binding domain superfamily/Winged helix DNA-binding domain"/>
    <property type="match status" value="1"/>
</dbReference>
<dbReference type="EMBL" id="JBHSDL010000025">
    <property type="protein sequence ID" value="MFC4376442.1"/>
    <property type="molecule type" value="Genomic_DNA"/>
</dbReference>
<feature type="compositionally biased region" description="Basic and acidic residues" evidence="1">
    <location>
        <begin position="189"/>
        <end position="211"/>
    </location>
</feature>
<protein>
    <submittedName>
        <fullName evidence="3">PadR family transcriptional regulator</fullName>
    </submittedName>
</protein>
<dbReference type="InterPro" id="IPR036388">
    <property type="entry name" value="WH-like_DNA-bd_sf"/>
</dbReference>
<evidence type="ECO:0000259" key="2">
    <source>
        <dbReference type="Pfam" id="PF03551"/>
    </source>
</evidence>
<organism evidence="3 4">
    <name type="scientific">Nocardia halotolerans</name>
    <dbReference type="NCBI Taxonomy" id="1755878"/>
    <lineage>
        <taxon>Bacteria</taxon>
        <taxon>Bacillati</taxon>
        <taxon>Actinomycetota</taxon>
        <taxon>Actinomycetes</taxon>
        <taxon>Mycobacteriales</taxon>
        <taxon>Nocardiaceae</taxon>
        <taxon>Nocardia</taxon>
    </lineage>
</organism>
<evidence type="ECO:0000313" key="3">
    <source>
        <dbReference type="EMBL" id="MFC4376442.1"/>
    </source>
</evidence>
<reference evidence="4" key="1">
    <citation type="journal article" date="2019" name="Int. J. Syst. Evol. Microbiol.">
        <title>The Global Catalogue of Microorganisms (GCM) 10K type strain sequencing project: providing services to taxonomists for standard genome sequencing and annotation.</title>
        <authorList>
            <consortium name="The Broad Institute Genomics Platform"/>
            <consortium name="The Broad Institute Genome Sequencing Center for Infectious Disease"/>
            <person name="Wu L."/>
            <person name="Ma J."/>
        </authorList>
    </citation>
    <scope>NUCLEOTIDE SEQUENCE [LARGE SCALE GENOMIC DNA]</scope>
    <source>
        <strain evidence="4">IBRC-M 10490</strain>
    </source>
</reference>
<name>A0ABV8VNH1_9NOCA</name>
<dbReference type="PANTHER" id="PTHR43252:SF4">
    <property type="entry name" value="TRANSCRIPTIONAL REGULATORY PROTEIN"/>
    <property type="match status" value="1"/>
</dbReference>
<gene>
    <name evidence="3" type="ORF">ACFO5K_20305</name>
</gene>
<dbReference type="Proteomes" id="UP001595844">
    <property type="component" value="Unassembled WGS sequence"/>
</dbReference>
<dbReference type="InterPro" id="IPR036390">
    <property type="entry name" value="WH_DNA-bd_sf"/>
</dbReference>
<dbReference type="InterPro" id="IPR005149">
    <property type="entry name" value="Tscrpt_reg_PadR_N"/>
</dbReference>
<comment type="caution">
    <text evidence="3">The sequence shown here is derived from an EMBL/GenBank/DDBJ whole genome shotgun (WGS) entry which is preliminary data.</text>
</comment>
<accession>A0ABV8VNH1</accession>
<dbReference type="RefSeq" id="WP_378566220.1">
    <property type="nucleotide sequence ID" value="NZ_JBHSDL010000025.1"/>
</dbReference>